<comment type="caution">
    <text evidence="1">The sequence shown here is derived from an EMBL/GenBank/DDBJ whole genome shotgun (WGS) entry which is preliminary data.</text>
</comment>
<accession>A0A918U1G3</accession>
<sequence length="115" mass="12278">MAPASSPTTPFPSDADLRRVSAQTAAELQAVCRQHGWALHIAAGEPVSGTGYVTFPPLRVEVAQQIVAGLRRLLTGRCAQCAEIKRRRAQAVREGDAHTAAAMADAMGRHQRAVH</sequence>
<dbReference type="Proteomes" id="UP000646244">
    <property type="component" value="Unassembled WGS sequence"/>
</dbReference>
<dbReference type="RefSeq" id="WP_190112634.1">
    <property type="nucleotide sequence ID" value="NZ_BMVB01000027.1"/>
</dbReference>
<organism evidence="1 2">
    <name type="scientific">Streptomyces cinnamoneus</name>
    <name type="common">Streptoverticillium cinnamoneum</name>
    <dbReference type="NCBI Taxonomy" id="53446"/>
    <lineage>
        <taxon>Bacteria</taxon>
        <taxon>Bacillati</taxon>
        <taxon>Actinomycetota</taxon>
        <taxon>Actinomycetes</taxon>
        <taxon>Kitasatosporales</taxon>
        <taxon>Streptomycetaceae</taxon>
        <taxon>Streptomyces</taxon>
        <taxon>Streptomyces cinnamoneus group</taxon>
    </lineage>
</organism>
<dbReference type="AlphaFoldDB" id="A0A918U1G3"/>
<evidence type="ECO:0000313" key="2">
    <source>
        <dbReference type="Proteomes" id="UP000646244"/>
    </source>
</evidence>
<proteinExistence type="predicted"/>
<evidence type="ECO:0000313" key="1">
    <source>
        <dbReference type="EMBL" id="GHC69326.1"/>
    </source>
</evidence>
<reference evidence="1" key="1">
    <citation type="journal article" date="2014" name="Int. J. Syst. Evol. Microbiol.">
        <title>Complete genome sequence of Corynebacterium casei LMG S-19264T (=DSM 44701T), isolated from a smear-ripened cheese.</title>
        <authorList>
            <consortium name="US DOE Joint Genome Institute (JGI-PGF)"/>
            <person name="Walter F."/>
            <person name="Albersmeier A."/>
            <person name="Kalinowski J."/>
            <person name="Ruckert C."/>
        </authorList>
    </citation>
    <scope>NUCLEOTIDE SEQUENCE</scope>
    <source>
        <strain evidence="1">JCM 4633</strain>
    </source>
</reference>
<name>A0A918U1G3_STRCJ</name>
<gene>
    <name evidence="1" type="ORF">GCM10010507_55230</name>
</gene>
<dbReference type="EMBL" id="BMVB01000027">
    <property type="protein sequence ID" value="GHC69326.1"/>
    <property type="molecule type" value="Genomic_DNA"/>
</dbReference>
<protein>
    <submittedName>
        <fullName evidence="1">Uncharacterized protein</fullName>
    </submittedName>
</protein>
<reference evidence="1" key="2">
    <citation type="submission" date="2020-09" db="EMBL/GenBank/DDBJ databases">
        <authorList>
            <person name="Sun Q."/>
            <person name="Ohkuma M."/>
        </authorList>
    </citation>
    <scope>NUCLEOTIDE SEQUENCE</scope>
    <source>
        <strain evidence="1">JCM 4633</strain>
    </source>
</reference>